<dbReference type="Gene3D" id="1.10.274.100">
    <property type="entry name" value="RNA polymerase Rpb1, domain 3"/>
    <property type="match status" value="1"/>
</dbReference>
<keyword evidence="6" id="KW-0804">Transcription</keyword>
<dbReference type="CDD" id="cd02584">
    <property type="entry name" value="RNAP_II_Rpb1_C"/>
    <property type="match status" value="1"/>
</dbReference>
<dbReference type="InterPro" id="IPR000722">
    <property type="entry name" value="RNA_pol_asu"/>
</dbReference>
<dbReference type="FunFam" id="2.40.40.20:FF:000019">
    <property type="entry name" value="DNA-directed RNA polymerase II subunit RPB1"/>
    <property type="match status" value="1"/>
</dbReference>
<dbReference type="Pfam" id="PF04990">
    <property type="entry name" value="RNA_pol_Rpb1_7"/>
    <property type="match status" value="1"/>
</dbReference>
<evidence type="ECO:0000256" key="5">
    <source>
        <dbReference type="ARBA" id="ARBA00022695"/>
    </source>
</evidence>
<accession>A0A6C0AXJ7</accession>
<dbReference type="InterPro" id="IPR038120">
    <property type="entry name" value="Rpb1_funnel_sf"/>
</dbReference>
<evidence type="ECO:0000256" key="2">
    <source>
        <dbReference type="ARBA" id="ARBA00012418"/>
    </source>
</evidence>
<dbReference type="Pfam" id="PF04998">
    <property type="entry name" value="RNA_pol_Rpb1_5"/>
    <property type="match status" value="1"/>
</dbReference>
<dbReference type="SUPFAM" id="SSF64484">
    <property type="entry name" value="beta and beta-prime subunits of DNA dependent RNA-polymerase"/>
    <property type="match status" value="1"/>
</dbReference>
<dbReference type="InterPro" id="IPR007075">
    <property type="entry name" value="RNA_pol_Rpb1_6"/>
</dbReference>
<dbReference type="Gene3D" id="1.10.150.390">
    <property type="match status" value="1"/>
</dbReference>
<dbReference type="Pfam" id="PF00623">
    <property type="entry name" value="RNA_pol_Rpb1_2"/>
    <property type="match status" value="1"/>
</dbReference>
<dbReference type="InterPro" id="IPR045867">
    <property type="entry name" value="DNA-dir_RpoC_beta_prime"/>
</dbReference>
<evidence type="ECO:0000256" key="4">
    <source>
        <dbReference type="ARBA" id="ARBA00022679"/>
    </source>
</evidence>
<dbReference type="Gene3D" id="6.10.250.2940">
    <property type="match status" value="1"/>
</dbReference>
<dbReference type="SMART" id="SM00663">
    <property type="entry name" value="RPOLA_N"/>
    <property type="match status" value="1"/>
</dbReference>
<feature type="domain" description="RNA polymerase N-terminal" evidence="7">
    <location>
        <begin position="222"/>
        <end position="526"/>
    </location>
</feature>
<dbReference type="Gene3D" id="6.20.50.80">
    <property type="match status" value="1"/>
</dbReference>
<dbReference type="EC" id="2.7.7.6" evidence="2"/>
<dbReference type="InterPro" id="IPR007073">
    <property type="entry name" value="RNA_pol_Rpb1_7"/>
</dbReference>
<dbReference type="InterPro" id="IPR038593">
    <property type="entry name" value="RNA_pol_Rpb1_7_sf"/>
</dbReference>
<dbReference type="InterPro" id="IPR007083">
    <property type="entry name" value="RNA_pol_Rpb1_4"/>
</dbReference>
<dbReference type="Gene3D" id="3.30.1490.180">
    <property type="entry name" value="RNA polymerase ii"/>
    <property type="match status" value="1"/>
</dbReference>
<evidence type="ECO:0000259" key="7">
    <source>
        <dbReference type="SMART" id="SM00663"/>
    </source>
</evidence>
<dbReference type="GO" id="GO:0003899">
    <property type="term" value="F:DNA-directed RNA polymerase activity"/>
    <property type="evidence" value="ECO:0007669"/>
    <property type="project" value="UniProtKB-EC"/>
</dbReference>
<dbReference type="EMBL" id="MN738772">
    <property type="protein sequence ID" value="QHS84070.1"/>
    <property type="molecule type" value="Genomic_DNA"/>
</dbReference>
<dbReference type="Gene3D" id="2.40.40.20">
    <property type="match status" value="1"/>
</dbReference>
<keyword evidence="5" id="KW-0548">Nucleotidyltransferase</keyword>
<keyword evidence="3" id="KW-0240">DNA-directed RNA polymerase</keyword>
<sequence length="1510" mass="172292">MSMQEKEKVSYNPSKIIGIQFSILSPEEIRRTSVAEITSRDTYENNKPKVGGLFDPRMGVLEPGLICPTDGLDYIQTPGYFGHVELVKPVYYIQYLNIVMKLLKCVCFKCSKLLISKEKYKQALKMSPDKRWNYVYSLCSGNKRNRCGQDTEDGCGCKQPDKFKKEGLATINAEWDNIEGIDGNSEKLNMKITPEIALKIFKRISDEDVTFLGFSPLWSRPDWMICQVFAVPPPAVRPSVKHDAQQRSEDDLTHIIVNIIKTNKMLDERIRQNVAQNVIDDWTTLLQYHIATLVDNKIPGVAPVAQRSGRPLKSIKERINGKTGRVRGNLMGKRVDFSARSVITADPNLSIRELGVPEKIAKNITKPVVVNNRNKKFLQKLIENGPEKWPGAKILEKKNGQSISLRSASNRKNFVLESGDTVHRHMMDGDAILFNRQPTLHRMSMMSHIVKVMKKGDTFRMNVADTKPYNADFDGDEMNLHMPQDLESESELRNLAAVPYQMISPANNSPIVGIFQDSLLGAHRFTREDVNFTQREAMNLLMHYPHVDTKIFESKEKISSFDILSQIIPDMSIKYRTKHFKEGTHDYDKSNHIIEITNGNIYRGQLEKSSLGSKSSGLLHRICNDFGNMKSADFVDNLQDIVTDYLKSSSYSVGISDLVSNQETTDKIADIITTKKTEIKNLIHEIHLGVFENDSGKSNLEHFETKVASVLSQALSKAGNIGLTSLDKDNRFVTMVNAGSKGSDINISQMICCLGQQNVSGKRIPYGFENRTLPHFSKFDDSPTARGFVENSYIKGLTPEELFFHAMGGRVGLIDTAVKTSQTGYIQRRLIKGLEDLKAEYDGTVRNNQNKIVQFVYGGDGIDTIRIESQTVPFFNSSIEDLYYHYYIPVNKSEGAVLKHYTKPTLSKMKKQDGDYKKKSQEYSEYLINCQNEIMKYVFKYKKSAKNEIHIPVAFSNIINNTQNQMECNLESSVDITPLDALEMIEGYYKKFESLYYSKPNELFKAIYYYHLSPKVLLQIKRFNRLTLQYLLEQIFNSYKRSIVSPGEMVGMIAAQSIGEPTTQMTLNTFHFAGVASKSNVTRGVPRIEEILSLSENPKNPSLTVYLKEEDQTDKIKAQSIMYMIEHTNLESVVEQIQICFDPKDTDTIIEEDRDLLQQYNAFENIIEECINTDDNPETKKKSKWIIRMKMNAEVMLEKNITMDDIHFTLTNIYQTDISCVYNDYNDDNLIFRIRLADAVKKDKNSKKINSLDQEDEIYVLKTFQESLLQNTVIRGIKNIKKVIIRKEQNNMIKMEGKYVNEETWVLDTVGTNLQDILALDYIDGTRTTSNNIAEVYSILGIEAGRQCIYDELIEVIEFDGTYINSHHLDVLCDRMTYNTKMVSIFRHGINNDNIGPIAKASFEETPEMFLRAARHGEIDYMKGVSANVMCGQEGYYGTSAFDVVLDMDFINNKEVQEGDEESDEEDLDLYDTTTVDKDICSIQNLQMENNVQHITSSEVIIDDEYMPDF</sequence>
<dbReference type="InterPro" id="IPR006592">
    <property type="entry name" value="RNA_pol_N"/>
</dbReference>
<dbReference type="InterPro" id="IPR007066">
    <property type="entry name" value="RNA_pol_Rpb1_3"/>
</dbReference>
<dbReference type="Pfam" id="PF04983">
    <property type="entry name" value="RNA_pol_Rpb1_3"/>
    <property type="match status" value="1"/>
</dbReference>
<dbReference type="PANTHER" id="PTHR19376">
    <property type="entry name" value="DNA-DIRECTED RNA POLYMERASE"/>
    <property type="match status" value="1"/>
</dbReference>
<dbReference type="PANTHER" id="PTHR19376:SF37">
    <property type="entry name" value="DNA-DIRECTED RNA POLYMERASE II SUBUNIT RPB1"/>
    <property type="match status" value="1"/>
</dbReference>
<comment type="similarity">
    <text evidence="1">Belongs to the RNA polymerase beta' chain family.</text>
</comment>
<reference evidence="8" key="1">
    <citation type="journal article" date="2020" name="Nature">
        <title>Giant virus diversity and host interactions through global metagenomics.</title>
        <authorList>
            <person name="Schulz F."/>
            <person name="Roux S."/>
            <person name="Paez-Espino D."/>
            <person name="Jungbluth S."/>
            <person name="Walsh D.A."/>
            <person name="Denef V.J."/>
            <person name="McMahon K.D."/>
            <person name="Konstantinidis K.T."/>
            <person name="Eloe-Fadrosh E.A."/>
            <person name="Kyrpides N.C."/>
            <person name="Woyke T."/>
        </authorList>
    </citation>
    <scope>NUCLEOTIDE SEQUENCE</scope>
    <source>
        <strain evidence="8">GVMAG-S-ERX555965-48</strain>
    </source>
</reference>
<protein>
    <recommendedName>
        <fullName evidence="2">DNA-directed RNA polymerase</fullName>
        <ecNumber evidence="2">2.7.7.6</ecNumber>
    </recommendedName>
</protein>
<dbReference type="GO" id="GO:0003677">
    <property type="term" value="F:DNA binding"/>
    <property type="evidence" value="ECO:0007669"/>
    <property type="project" value="InterPro"/>
</dbReference>
<dbReference type="GO" id="GO:0006351">
    <property type="term" value="P:DNA-templated transcription"/>
    <property type="evidence" value="ECO:0007669"/>
    <property type="project" value="InterPro"/>
</dbReference>
<dbReference type="Gene3D" id="4.10.860.120">
    <property type="entry name" value="RNA polymerase II, clamp domain"/>
    <property type="match status" value="1"/>
</dbReference>
<name>A0A6C0AXJ7_9ZZZZ</name>
<dbReference type="Gene3D" id="3.30.1360.140">
    <property type="match status" value="1"/>
</dbReference>
<evidence type="ECO:0000256" key="3">
    <source>
        <dbReference type="ARBA" id="ARBA00022478"/>
    </source>
</evidence>
<evidence type="ECO:0000256" key="1">
    <source>
        <dbReference type="ARBA" id="ARBA00006460"/>
    </source>
</evidence>
<evidence type="ECO:0000256" key="6">
    <source>
        <dbReference type="ARBA" id="ARBA00023163"/>
    </source>
</evidence>
<dbReference type="NCBIfam" id="NF006336">
    <property type="entry name" value="PRK08566.1"/>
    <property type="match status" value="1"/>
</dbReference>
<organism evidence="8">
    <name type="scientific">viral metagenome</name>
    <dbReference type="NCBI Taxonomy" id="1070528"/>
    <lineage>
        <taxon>unclassified sequences</taxon>
        <taxon>metagenomes</taxon>
        <taxon>organismal metagenomes</taxon>
    </lineage>
</organism>
<dbReference type="InterPro" id="IPR007081">
    <property type="entry name" value="RNA_pol_Rpb1_5"/>
</dbReference>
<proteinExistence type="inferred from homology"/>
<keyword evidence="4" id="KW-0808">Transferase</keyword>
<dbReference type="Pfam" id="PF04992">
    <property type="entry name" value="RNA_pol_Rpb1_6"/>
    <property type="match status" value="1"/>
</dbReference>
<dbReference type="InterPro" id="IPR044893">
    <property type="entry name" value="RNA_pol_Rpb1_clamp_domain"/>
</dbReference>
<evidence type="ECO:0000313" key="8">
    <source>
        <dbReference type="EMBL" id="QHS84070.1"/>
    </source>
</evidence>
<dbReference type="Pfam" id="PF04997">
    <property type="entry name" value="RNA_pol_Rpb1_1"/>
    <property type="match status" value="1"/>
</dbReference>
<dbReference type="Pfam" id="PF05000">
    <property type="entry name" value="RNA_pol_Rpb1_4"/>
    <property type="match status" value="1"/>
</dbReference>
<dbReference type="InterPro" id="IPR007080">
    <property type="entry name" value="RNA_pol_Rpb1_1"/>
</dbReference>
<dbReference type="InterPro" id="IPR042102">
    <property type="entry name" value="RNA_pol_Rpb1_3_sf"/>
</dbReference>
<dbReference type="Gene3D" id="1.10.132.30">
    <property type="match status" value="1"/>
</dbReference>
<dbReference type="GO" id="GO:0005665">
    <property type="term" value="C:RNA polymerase II, core complex"/>
    <property type="evidence" value="ECO:0007669"/>
    <property type="project" value="TreeGrafter"/>
</dbReference>